<evidence type="ECO:0000313" key="3">
    <source>
        <dbReference type="Proteomes" id="UP000556436"/>
    </source>
</evidence>
<keyword evidence="3" id="KW-1185">Reference proteome</keyword>
<dbReference type="RefSeq" id="WP_184739622.1">
    <property type="nucleotide sequence ID" value="NZ_BMRW01000017.1"/>
</dbReference>
<protein>
    <submittedName>
        <fullName evidence="2">Uncharacterized protein</fullName>
    </submittedName>
</protein>
<evidence type="ECO:0000313" key="2">
    <source>
        <dbReference type="EMBL" id="MBB4890434.1"/>
    </source>
</evidence>
<organism evidence="2 3">
    <name type="scientific">Streptomyces netropsis</name>
    <name type="common">Streptoverticillium netropsis</name>
    <dbReference type="NCBI Taxonomy" id="55404"/>
    <lineage>
        <taxon>Bacteria</taxon>
        <taxon>Bacillati</taxon>
        <taxon>Actinomycetota</taxon>
        <taxon>Actinomycetes</taxon>
        <taxon>Kitasatosporales</taxon>
        <taxon>Streptomycetaceae</taxon>
        <taxon>Streptomyces</taxon>
    </lineage>
</organism>
<evidence type="ECO:0000256" key="1">
    <source>
        <dbReference type="SAM" id="MobiDB-lite"/>
    </source>
</evidence>
<sequence>MTNGAGQAAACRNPACPNLVEQSSGSGRPRKYCSDECRKSFYKAHHNLPSPEAERHDVYVRQIADDLFHKAERLRNLAHADRTGLALTDPTSLRFLSLALLQSSEELAKEVKDLDAAIVQQARDRGLKVNDIAKARNISPDKVSRDWPTDSIDRRMKQRQQRGRTGTLRTSVDVPGPGVLDDCRFLPGQYLPGEMPDPDLPAYELDSTEGPPGRRAQAGPCSRPPRLQSASGVHAAGESRSSFLQQVGGLPVSCSTDHRGLVAVGGQAA</sequence>
<comment type="caution">
    <text evidence="2">The sequence shown here is derived from an EMBL/GenBank/DDBJ whole genome shotgun (WGS) entry which is preliminary data.</text>
</comment>
<dbReference type="EMBL" id="JACHJG010000019">
    <property type="protein sequence ID" value="MBB4890434.1"/>
    <property type="molecule type" value="Genomic_DNA"/>
</dbReference>
<dbReference type="Proteomes" id="UP000556436">
    <property type="component" value="Unassembled WGS sequence"/>
</dbReference>
<reference evidence="2 3" key="1">
    <citation type="submission" date="2020-08" db="EMBL/GenBank/DDBJ databases">
        <title>Genomic Encyclopedia of Type Strains, Phase III (KMG-III): the genomes of soil and plant-associated and newly described type strains.</title>
        <authorList>
            <person name="Whitman W."/>
        </authorList>
    </citation>
    <scope>NUCLEOTIDE SEQUENCE [LARGE SCALE GENOMIC DNA]</scope>
    <source>
        <strain evidence="2 3">CECT 3265</strain>
    </source>
</reference>
<feature type="region of interest" description="Disordered" evidence="1">
    <location>
        <begin position="155"/>
        <end position="174"/>
    </location>
</feature>
<accession>A0A7W7PHU6</accession>
<name>A0A7W7PHU6_STRNE</name>
<gene>
    <name evidence="2" type="ORF">FHS38_006519</name>
</gene>
<dbReference type="AlphaFoldDB" id="A0A7W7PHU6"/>
<feature type="region of interest" description="Disordered" evidence="1">
    <location>
        <begin position="193"/>
        <end position="240"/>
    </location>
</feature>
<proteinExistence type="predicted"/>